<reference evidence="2" key="1">
    <citation type="journal article" date="2019" name="Int. J. Syst. Evol. Microbiol.">
        <title>The Global Catalogue of Microorganisms (GCM) 10K type strain sequencing project: providing services to taxonomists for standard genome sequencing and annotation.</title>
        <authorList>
            <consortium name="The Broad Institute Genomics Platform"/>
            <consortium name="The Broad Institute Genome Sequencing Center for Infectious Disease"/>
            <person name="Wu L."/>
            <person name="Ma J."/>
        </authorList>
    </citation>
    <scope>NUCLEOTIDE SEQUENCE [LARGE SCALE GENOMIC DNA]</scope>
    <source>
        <strain evidence="2">CCUG 63563</strain>
    </source>
</reference>
<keyword evidence="2" id="KW-1185">Reference proteome</keyword>
<protein>
    <submittedName>
        <fullName evidence="1">NYN domain-containing protein</fullName>
    </submittedName>
</protein>
<evidence type="ECO:0000313" key="2">
    <source>
        <dbReference type="Proteomes" id="UP001596976"/>
    </source>
</evidence>
<proteinExistence type="predicted"/>
<gene>
    <name evidence="1" type="ORF">ACFQ0V_10455</name>
</gene>
<name>A0ABW3GY81_9BACL</name>
<dbReference type="PANTHER" id="PTHR34547">
    <property type="entry name" value="YACP-LIKE NYN DOMAIN PROTEIN"/>
    <property type="match status" value="1"/>
</dbReference>
<evidence type="ECO:0000313" key="1">
    <source>
        <dbReference type="EMBL" id="MFD0944161.1"/>
    </source>
</evidence>
<sequence>MTRRKKKRDTVLIVDGYNIIGDWPELQKLKLMSLELARRELEERLEEYAAYMKWRIILVFDAHLQKGKEAVHKGSNIQVVYTREKETADERIERLVQELKRRQTTIYVATSDSVEQWVIFGQGALRKSARELQLELGQSKEEISGVLHRPQKKETTFRNDRYPPDVMEALEKIRRGLK</sequence>
<dbReference type="CDD" id="cd10912">
    <property type="entry name" value="PIN_YacP-like"/>
    <property type="match status" value="1"/>
</dbReference>
<dbReference type="InterPro" id="IPR010298">
    <property type="entry name" value="YacP-like"/>
</dbReference>
<dbReference type="RefSeq" id="WP_381013112.1">
    <property type="nucleotide sequence ID" value="NZ_JBHTJF010000034.1"/>
</dbReference>
<accession>A0ABW3GY81</accession>
<comment type="caution">
    <text evidence="1">The sequence shown here is derived from an EMBL/GenBank/DDBJ whole genome shotgun (WGS) entry which is preliminary data.</text>
</comment>
<dbReference type="Pfam" id="PF05991">
    <property type="entry name" value="NYN_YacP"/>
    <property type="match status" value="1"/>
</dbReference>
<dbReference type="PANTHER" id="PTHR34547:SF1">
    <property type="entry name" value="YACP-LIKE NYN DOMAIN PROTEIN"/>
    <property type="match status" value="1"/>
</dbReference>
<organism evidence="1 2">
    <name type="scientific">Savagea faecisuis</name>
    <dbReference type="NCBI Taxonomy" id="1274803"/>
    <lineage>
        <taxon>Bacteria</taxon>
        <taxon>Bacillati</taxon>
        <taxon>Bacillota</taxon>
        <taxon>Bacilli</taxon>
        <taxon>Bacillales</taxon>
        <taxon>Caryophanaceae</taxon>
        <taxon>Savagea</taxon>
    </lineage>
</organism>
<dbReference type="Proteomes" id="UP001596976">
    <property type="component" value="Unassembled WGS sequence"/>
</dbReference>
<dbReference type="EMBL" id="JBHTJF010000034">
    <property type="protein sequence ID" value="MFD0944161.1"/>
    <property type="molecule type" value="Genomic_DNA"/>
</dbReference>